<dbReference type="AlphaFoldDB" id="A0A6V8JZT0"/>
<keyword evidence="5" id="KW-0408">Iron</keyword>
<accession>A0A6V8JZT0</accession>
<evidence type="ECO:0000313" key="7">
    <source>
        <dbReference type="EMBL" id="GFJ76824.1"/>
    </source>
</evidence>
<sequence length="410" mass="44978">MPAGTRTMGPREAVAALVSPEGRRDPYPLYEVIRAHGGLVAVKPGLMVAVGYAECDEALRETRLRVQDGESYDQIYPAWRAHSSLRAYTDSMLYRNPPDHTRMRRLVSHGFAPRRVEALRGPIERVTDRLLDRMAELGADGPVDFIAEFASRLPIAVISELLGVPERDQAWFRDVAARITIALEGITNVDRLAVADTAMDELAAYFDDLVARRRAAPADDVASALVQAHDTEGERLSRDELIGNMMLMLTAGFETTSFLLGHALLIALRTPAHAARLRGEPGFATGYVEETLRFEPPVQATSRWAGSDVPLAGQLVPAGTKLVIMLAAGNRDPRRFAHPDRFDPDRPPFVPLSLGAGGHFCLGAPLSRMEARIALPRLLRRFPDMAVAGEPVRRDTWIGRGLDLFPVAVG</sequence>
<dbReference type="GO" id="GO:0005506">
    <property type="term" value="F:iron ion binding"/>
    <property type="evidence" value="ECO:0007669"/>
    <property type="project" value="InterPro"/>
</dbReference>
<dbReference type="RefSeq" id="WP_218578746.1">
    <property type="nucleotide sequence ID" value="NZ_BAABGO010000005.1"/>
</dbReference>
<gene>
    <name evidence="7" type="ORF">Phou_010040</name>
</gene>
<keyword evidence="8" id="KW-1185">Reference proteome</keyword>
<dbReference type="GO" id="GO:0036199">
    <property type="term" value="F:cholest-4-en-3-one 26-monooxygenase activity"/>
    <property type="evidence" value="ECO:0007669"/>
    <property type="project" value="TreeGrafter"/>
</dbReference>
<dbReference type="InterPro" id="IPR002397">
    <property type="entry name" value="Cyt_P450_B"/>
</dbReference>
<dbReference type="Gene3D" id="1.10.630.10">
    <property type="entry name" value="Cytochrome P450"/>
    <property type="match status" value="1"/>
</dbReference>
<dbReference type="SUPFAM" id="SSF48264">
    <property type="entry name" value="Cytochrome P450"/>
    <property type="match status" value="1"/>
</dbReference>
<keyword evidence="2" id="KW-0349">Heme</keyword>
<dbReference type="PRINTS" id="PR00385">
    <property type="entry name" value="P450"/>
</dbReference>
<evidence type="ECO:0000313" key="8">
    <source>
        <dbReference type="Proteomes" id="UP000482800"/>
    </source>
</evidence>
<evidence type="ECO:0000256" key="4">
    <source>
        <dbReference type="ARBA" id="ARBA00023002"/>
    </source>
</evidence>
<dbReference type="Proteomes" id="UP000482800">
    <property type="component" value="Unassembled WGS sequence"/>
</dbReference>
<dbReference type="Pfam" id="PF00067">
    <property type="entry name" value="p450"/>
    <property type="match status" value="2"/>
</dbReference>
<organism evidence="7 8">
    <name type="scientific">Phytohabitans houttuyneae</name>
    <dbReference type="NCBI Taxonomy" id="1076126"/>
    <lineage>
        <taxon>Bacteria</taxon>
        <taxon>Bacillati</taxon>
        <taxon>Actinomycetota</taxon>
        <taxon>Actinomycetes</taxon>
        <taxon>Micromonosporales</taxon>
        <taxon>Micromonosporaceae</taxon>
    </lineage>
</organism>
<name>A0A6V8JZT0_9ACTN</name>
<dbReference type="EMBL" id="BLPF01000001">
    <property type="protein sequence ID" value="GFJ76824.1"/>
    <property type="molecule type" value="Genomic_DNA"/>
</dbReference>
<keyword evidence="3" id="KW-0479">Metal-binding</keyword>
<dbReference type="InterPro" id="IPR001128">
    <property type="entry name" value="Cyt_P450"/>
</dbReference>
<dbReference type="GO" id="GO:0020037">
    <property type="term" value="F:heme binding"/>
    <property type="evidence" value="ECO:0007669"/>
    <property type="project" value="InterPro"/>
</dbReference>
<comment type="similarity">
    <text evidence="1">Belongs to the cytochrome P450 family.</text>
</comment>
<protein>
    <submittedName>
        <fullName evidence="7">Cytochrome P450</fullName>
    </submittedName>
</protein>
<keyword evidence="4" id="KW-0560">Oxidoreductase</keyword>
<dbReference type="PRINTS" id="PR00359">
    <property type="entry name" value="BP450"/>
</dbReference>
<comment type="caution">
    <text evidence="7">The sequence shown here is derived from an EMBL/GenBank/DDBJ whole genome shotgun (WGS) entry which is preliminary data.</text>
</comment>
<dbReference type="CDD" id="cd20625">
    <property type="entry name" value="CYP164-like"/>
    <property type="match status" value="1"/>
</dbReference>
<evidence type="ECO:0000256" key="5">
    <source>
        <dbReference type="ARBA" id="ARBA00023004"/>
    </source>
</evidence>
<reference evidence="7 8" key="2">
    <citation type="submission" date="2020-03" db="EMBL/GenBank/DDBJ databases">
        <authorList>
            <person name="Ichikawa N."/>
            <person name="Kimura A."/>
            <person name="Kitahashi Y."/>
            <person name="Uohara A."/>
        </authorList>
    </citation>
    <scope>NUCLEOTIDE SEQUENCE [LARGE SCALE GENOMIC DNA]</scope>
    <source>
        <strain evidence="7 8">NBRC 108639</strain>
    </source>
</reference>
<dbReference type="PANTHER" id="PTHR46696:SF4">
    <property type="entry name" value="BIOTIN BIOSYNTHESIS CYTOCHROME P450"/>
    <property type="match status" value="1"/>
</dbReference>
<dbReference type="GO" id="GO:0008395">
    <property type="term" value="F:steroid hydroxylase activity"/>
    <property type="evidence" value="ECO:0007669"/>
    <property type="project" value="TreeGrafter"/>
</dbReference>
<dbReference type="InterPro" id="IPR036396">
    <property type="entry name" value="Cyt_P450_sf"/>
</dbReference>
<evidence type="ECO:0000256" key="2">
    <source>
        <dbReference type="ARBA" id="ARBA00022617"/>
    </source>
</evidence>
<dbReference type="GO" id="GO:0017000">
    <property type="term" value="P:antibiotic biosynthetic process"/>
    <property type="evidence" value="ECO:0007669"/>
    <property type="project" value="UniProtKB-ARBA"/>
</dbReference>
<dbReference type="GO" id="GO:0006707">
    <property type="term" value="P:cholesterol catabolic process"/>
    <property type="evidence" value="ECO:0007669"/>
    <property type="project" value="TreeGrafter"/>
</dbReference>
<reference evidence="7 8" key="1">
    <citation type="submission" date="2020-03" db="EMBL/GenBank/DDBJ databases">
        <title>Whole genome shotgun sequence of Phytohabitans houttuyneae NBRC 108639.</title>
        <authorList>
            <person name="Komaki H."/>
            <person name="Tamura T."/>
        </authorList>
    </citation>
    <scope>NUCLEOTIDE SEQUENCE [LARGE SCALE GENOMIC DNA]</scope>
    <source>
        <strain evidence="7 8">NBRC 108639</strain>
    </source>
</reference>
<proteinExistence type="inferred from homology"/>
<dbReference type="PANTHER" id="PTHR46696">
    <property type="entry name" value="P450, PUTATIVE (EUROFUNG)-RELATED"/>
    <property type="match status" value="1"/>
</dbReference>
<evidence type="ECO:0000256" key="1">
    <source>
        <dbReference type="ARBA" id="ARBA00010617"/>
    </source>
</evidence>
<evidence type="ECO:0000256" key="3">
    <source>
        <dbReference type="ARBA" id="ARBA00022723"/>
    </source>
</evidence>
<dbReference type="FunFam" id="1.10.630.10:FF:000018">
    <property type="entry name" value="Cytochrome P450 monooxygenase"/>
    <property type="match status" value="1"/>
</dbReference>
<evidence type="ECO:0000256" key="6">
    <source>
        <dbReference type="ARBA" id="ARBA00023033"/>
    </source>
</evidence>
<keyword evidence="6" id="KW-0503">Monooxygenase</keyword>